<accession>A0A7Z0RTA8</accession>
<gene>
    <name evidence="7" type="ORF">HZS81_01140</name>
</gene>
<feature type="transmembrane region" description="Helical" evidence="6">
    <location>
        <begin position="160"/>
        <end position="180"/>
    </location>
</feature>
<comment type="caution">
    <text evidence="7">The sequence shown here is derived from an EMBL/GenBank/DDBJ whole genome shotgun (WGS) entry which is preliminary data.</text>
</comment>
<evidence type="ECO:0000256" key="2">
    <source>
        <dbReference type="ARBA" id="ARBA00022475"/>
    </source>
</evidence>
<dbReference type="AlphaFoldDB" id="A0A7Z0RTA8"/>
<keyword evidence="2" id="KW-1003">Cell membrane</keyword>
<feature type="transmembrane region" description="Helical" evidence="6">
    <location>
        <begin position="45"/>
        <end position="65"/>
    </location>
</feature>
<dbReference type="Proteomes" id="UP000586119">
    <property type="component" value="Unassembled WGS sequence"/>
</dbReference>
<feature type="transmembrane region" description="Helical" evidence="6">
    <location>
        <begin position="127"/>
        <end position="148"/>
    </location>
</feature>
<dbReference type="Pfam" id="PF09678">
    <property type="entry name" value="Caa3_CtaG"/>
    <property type="match status" value="1"/>
</dbReference>
<evidence type="ECO:0000313" key="8">
    <source>
        <dbReference type="Proteomes" id="UP000586119"/>
    </source>
</evidence>
<organism evidence="7 8">
    <name type="scientific">Vreelandella salicampi</name>
    <dbReference type="NCBI Taxonomy" id="1449798"/>
    <lineage>
        <taxon>Bacteria</taxon>
        <taxon>Pseudomonadati</taxon>
        <taxon>Pseudomonadota</taxon>
        <taxon>Gammaproteobacteria</taxon>
        <taxon>Oceanospirillales</taxon>
        <taxon>Halomonadaceae</taxon>
        <taxon>Vreelandella</taxon>
    </lineage>
</organism>
<feature type="transmembrane region" description="Helical" evidence="6">
    <location>
        <begin position="15"/>
        <end position="33"/>
    </location>
</feature>
<keyword evidence="5 6" id="KW-0472">Membrane</keyword>
<dbReference type="InterPro" id="IPR019108">
    <property type="entry name" value="Caa3_assmbl_CtaG-rel"/>
</dbReference>
<comment type="subcellular location">
    <subcellularLocation>
        <location evidence="1">Cell membrane</location>
        <topology evidence="1">Multi-pass membrane protein</topology>
    </subcellularLocation>
</comment>
<protein>
    <submittedName>
        <fullName evidence="7">Cytochrome c oxidase assembly protein</fullName>
    </submittedName>
</protein>
<keyword evidence="4 6" id="KW-1133">Transmembrane helix</keyword>
<dbReference type="GO" id="GO:0005886">
    <property type="term" value="C:plasma membrane"/>
    <property type="evidence" value="ECO:0007669"/>
    <property type="project" value="UniProtKB-SubCell"/>
</dbReference>
<sequence>MDVALSYLLPWEFSLTWAAACVLAIVLYLRGLWQRQRLGETTGVARTLAFLLGVAATYGVTLTHYDYLAQYMFFVHRAQHLVLHHAAPFLIALSAPLPVLVEGLPMRIRHLPGRRLFTRMLHPVYRILQHPLIAPVLFVGLIYFWLVPEIHFDAMLSADLYQVMNWSMALDGLLFWWLIFDRRSPLQGGLGYGKRIVILLAVIPPQIVLGAYIAFSEEVIFDVYEVCGRAWPLDPLDDQRIGGLLTWVPATMMSVLGVLIVLSFMFRDARNEDTVHASHPTR</sequence>
<dbReference type="EMBL" id="JACCDF010000001">
    <property type="protein sequence ID" value="NYS59377.1"/>
    <property type="molecule type" value="Genomic_DNA"/>
</dbReference>
<feature type="transmembrane region" description="Helical" evidence="6">
    <location>
        <begin position="192"/>
        <end position="215"/>
    </location>
</feature>
<reference evidence="7 8" key="1">
    <citation type="journal article" date="2015" name="Int. J. Syst. Evol. Microbiol.">
        <title>Halomonas salicampi sp. nov., a halotolerant and alkalitolerant bacterium isolated from a saltern soil.</title>
        <authorList>
            <person name="Lee J.C."/>
            <person name="Kim Y.S."/>
            <person name="Yun B.S."/>
            <person name="Whang K.S."/>
        </authorList>
    </citation>
    <scope>NUCLEOTIDE SEQUENCE [LARGE SCALE GENOMIC DNA]</scope>
    <source>
        <strain evidence="7 8">BH103</strain>
    </source>
</reference>
<feature type="transmembrane region" description="Helical" evidence="6">
    <location>
        <begin position="244"/>
        <end position="266"/>
    </location>
</feature>
<proteinExistence type="predicted"/>
<evidence type="ECO:0000256" key="5">
    <source>
        <dbReference type="ARBA" id="ARBA00023136"/>
    </source>
</evidence>
<evidence type="ECO:0000256" key="3">
    <source>
        <dbReference type="ARBA" id="ARBA00022692"/>
    </source>
</evidence>
<evidence type="ECO:0000256" key="4">
    <source>
        <dbReference type="ARBA" id="ARBA00022989"/>
    </source>
</evidence>
<evidence type="ECO:0000256" key="1">
    <source>
        <dbReference type="ARBA" id="ARBA00004651"/>
    </source>
</evidence>
<evidence type="ECO:0000313" key="7">
    <source>
        <dbReference type="EMBL" id="NYS59377.1"/>
    </source>
</evidence>
<name>A0A7Z0RTA8_9GAMM</name>
<keyword evidence="3 6" id="KW-0812">Transmembrane</keyword>
<keyword evidence="8" id="KW-1185">Reference proteome</keyword>
<feature type="transmembrane region" description="Helical" evidence="6">
    <location>
        <begin position="85"/>
        <end position="106"/>
    </location>
</feature>
<evidence type="ECO:0000256" key="6">
    <source>
        <dbReference type="SAM" id="Phobius"/>
    </source>
</evidence>